<proteinExistence type="predicted"/>
<evidence type="ECO:0000259" key="1">
    <source>
        <dbReference type="Pfam" id="PF05699"/>
    </source>
</evidence>
<dbReference type="SUPFAM" id="SSF53098">
    <property type="entry name" value="Ribonuclease H-like"/>
    <property type="match status" value="1"/>
</dbReference>
<dbReference type="Proteomes" id="UP000324091">
    <property type="component" value="Unassembled WGS sequence"/>
</dbReference>
<comment type="caution">
    <text evidence="2">The sequence shown here is derived from an EMBL/GenBank/DDBJ whole genome shotgun (WGS) entry which is preliminary data.</text>
</comment>
<organism evidence="2 3">
    <name type="scientific">Takifugu flavidus</name>
    <name type="common">sansaifugu</name>
    <dbReference type="NCBI Taxonomy" id="433684"/>
    <lineage>
        <taxon>Eukaryota</taxon>
        <taxon>Metazoa</taxon>
        <taxon>Chordata</taxon>
        <taxon>Craniata</taxon>
        <taxon>Vertebrata</taxon>
        <taxon>Euteleostomi</taxon>
        <taxon>Actinopterygii</taxon>
        <taxon>Neopterygii</taxon>
        <taxon>Teleostei</taxon>
        <taxon>Neoteleostei</taxon>
        <taxon>Acanthomorphata</taxon>
        <taxon>Eupercaria</taxon>
        <taxon>Tetraodontiformes</taxon>
        <taxon>Tetradontoidea</taxon>
        <taxon>Tetraodontidae</taxon>
        <taxon>Takifugu</taxon>
    </lineage>
</organism>
<keyword evidence="3" id="KW-1185">Reference proteome</keyword>
<dbReference type="InterPro" id="IPR008906">
    <property type="entry name" value="HATC_C_dom"/>
</dbReference>
<name>A0A5C6MF60_9TELE</name>
<gene>
    <name evidence="2" type="ORF">D4764_0184970</name>
</gene>
<dbReference type="AlphaFoldDB" id="A0A5C6MF60"/>
<reference evidence="2 3" key="1">
    <citation type="submission" date="2019-04" db="EMBL/GenBank/DDBJ databases">
        <title>Chromosome genome assembly for Takifugu flavidus.</title>
        <authorList>
            <person name="Xiao S."/>
        </authorList>
    </citation>
    <scope>NUCLEOTIDE SEQUENCE [LARGE SCALE GENOMIC DNA]</scope>
    <source>
        <strain evidence="2">HTHZ2018</strain>
        <tissue evidence="2">Muscle</tissue>
    </source>
</reference>
<sequence>MFSGVTRAPPGIAPLFEKRCARPRSGARCVPDINLWGTLDRDASDARRAGNAMADATVDGQRCMSSPPLARSEDPLAYWLNHRHRYTNLFKRAKRFLCMPASTVPCRRIFSKCGEIVSKKESG</sequence>
<evidence type="ECO:0000313" key="2">
    <source>
        <dbReference type="EMBL" id="TWW53359.1"/>
    </source>
</evidence>
<accession>A0A5C6MF60</accession>
<dbReference type="GO" id="GO:0046983">
    <property type="term" value="F:protein dimerization activity"/>
    <property type="evidence" value="ECO:0007669"/>
    <property type="project" value="InterPro"/>
</dbReference>
<dbReference type="Pfam" id="PF05699">
    <property type="entry name" value="Dimer_Tnp_hAT"/>
    <property type="match status" value="1"/>
</dbReference>
<feature type="domain" description="HAT C-terminal dimerisation" evidence="1">
    <location>
        <begin position="64"/>
        <end position="121"/>
    </location>
</feature>
<protein>
    <recommendedName>
        <fullName evidence="1">HAT C-terminal dimerisation domain-containing protein</fullName>
    </recommendedName>
</protein>
<dbReference type="EMBL" id="RHFK02000718">
    <property type="protein sequence ID" value="TWW53359.1"/>
    <property type="molecule type" value="Genomic_DNA"/>
</dbReference>
<evidence type="ECO:0000313" key="3">
    <source>
        <dbReference type="Proteomes" id="UP000324091"/>
    </source>
</evidence>
<dbReference type="InterPro" id="IPR012337">
    <property type="entry name" value="RNaseH-like_sf"/>
</dbReference>